<gene>
    <name evidence="6" type="ORF">E4Q08_05475</name>
</gene>
<dbReference type="SUPFAM" id="SSF55315">
    <property type="entry name" value="L30e-like"/>
    <property type="match status" value="1"/>
</dbReference>
<proteinExistence type="inferred from homology"/>
<feature type="domain" description="tRNA/rRNA methyltransferase SpoU type" evidence="4">
    <location>
        <begin position="117"/>
        <end position="252"/>
    </location>
</feature>
<dbReference type="InterPro" id="IPR029026">
    <property type="entry name" value="tRNA_m1G_MTases_N"/>
</dbReference>
<evidence type="ECO:0000256" key="1">
    <source>
        <dbReference type="ARBA" id="ARBA00007228"/>
    </source>
</evidence>
<dbReference type="Proteomes" id="UP000886469">
    <property type="component" value="Unassembled WGS sequence"/>
</dbReference>
<evidence type="ECO:0000256" key="2">
    <source>
        <dbReference type="ARBA" id="ARBA00022603"/>
    </source>
</evidence>
<dbReference type="Pfam" id="PF22435">
    <property type="entry name" value="MRM3-like_sub_bind"/>
    <property type="match status" value="1"/>
</dbReference>
<dbReference type="EMBL" id="SPMX01000011">
    <property type="protein sequence ID" value="NMQ04749.1"/>
    <property type="molecule type" value="Genomic_DNA"/>
</dbReference>
<evidence type="ECO:0000256" key="3">
    <source>
        <dbReference type="ARBA" id="ARBA00022679"/>
    </source>
</evidence>
<feature type="domain" description="MRM3-like substrate binding" evidence="5">
    <location>
        <begin position="9"/>
        <end position="99"/>
    </location>
</feature>
<keyword evidence="7" id="KW-1185">Reference proteome</keyword>
<dbReference type="InterPro" id="IPR029064">
    <property type="entry name" value="Ribosomal_eL30-like_sf"/>
</dbReference>
<dbReference type="Gene3D" id="3.30.1330.30">
    <property type="match status" value="1"/>
</dbReference>
<evidence type="ECO:0000259" key="5">
    <source>
        <dbReference type="Pfam" id="PF22435"/>
    </source>
</evidence>
<dbReference type="CDD" id="cd18095">
    <property type="entry name" value="SpoU-like_rRNA-MTase"/>
    <property type="match status" value="1"/>
</dbReference>
<accession>A0ABX1T537</accession>
<evidence type="ECO:0000259" key="4">
    <source>
        <dbReference type="Pfam" id="PF00588"/>
    </source>
</evidence>
<dbReference type="InterPro" id="IPR029028">
    <property type="entry name" value="Alpha/beta_knot_MTases"/>
</dbReference>
<dbReference type="PANTHER" id="PTHR43191">
    <property type="entry name" value="RRNA METHYLTRANSFERASE 3"/>
    <property type="match status" value="1"/>
</dbReference>
<comment type="caution">
    <text evidence="6">The sequence shown here is derived from an EMBL/GenBank/DDBJ whole genome shotgun (WGS) entry which is preliminary data.</text>
</comment>
<dbReference type="RefSeq" id="WP_169069636.1">
    <property type="nucleotide sequence ID" value="NZ_JAZKUC010000001.1"/>
</dbReference>
<keyword evidence="2 6" id="KW-0489">Methyltransferase</keyword>
<organism evidence="6 7">
    <name type="scientific">Candidatus Accumulibacter contiguus</name>
    <dbReference type="NCBI Taxonomy" id="2954381"/>
    <lineage>
        <taxon>Bacteria</taxon>
        <taxon>Pseudomonadati</taxon>
        <taxon>Pseudomonadota</taxon>
        <taxon>Betaproteobacteria</taxon>
        <taxon>Candidatus Accumulibacter</taxon>
    </lineage>
</organism>
<keyword evidence="3" id="KW-0808">Transferase</keyword>
<name>A0ABX1T537_9PROT</name>
<dbReference type="Pfam" id="PF00588">
    <property type="entry name" value="SpoU_methylase"/>
    <property type="match status" value="1"/>
</dbReference>
<evidence type="ECO:0000313" key="6">
    <source>
        <dbReference type="EMBL" id="NMQ04749.1"/>
    </source>
</evidence>
<dbReference type="SUPFAM" id="SSF75217">
    <property type="entry name" value="alpha/beta knot"/>
    <property type="match status" value="1"/>
</dbReference>
<reference evidence="6" key="1">
    <citation type="submission" date="2019-03" db="EMBL/GenBank/DDBJ databases">
        <title>Metabolic reconstructions from genomes of highly enriched 'Candidatus Accumulibacter' and 'Candidatus Competibacter' bioreactor populations.</title>
        <authorList>
            <person name="Annavajhala M.K."/>
            <person name="Welles L."/>
            <person name="Abbas B."/>
            <person name="Sorokin D."/>
            <person name="Park H."/>
            <person name="Van Loosdrecht M."/>
            <person name="Chandran K."/>
        </authorList>
    </citation>
    <scope>NUCLEOTIDE SEQUENCE</scope>
    <source>
        <strain evidence="6">SBR_L</strain>
    </source>
</reference>
<comment type="similarity">
    <text evidence="1">Belongs to the class IV-like SAM-binding methyltransferase superfamily. RNA methyltransferase TrmH family.</text>
</comment>
<dbReference type="InterPro" id="IPR001537">
    <property type="entry name" value="SpoU_MeTrfase"/>
</dbReference>
<dbReference type="Gene3D" id="3.40.1280.10">
    <property type="match status" value="1"/>
</dbReference>
<evidence type="ECO:0000313" key="7">
    <source>
        <dbReference type="Proteomes" id="UP000886469"/>
    </source>
</evidence>
<dbReference type="PANTHER" id="PTHR43191:SF2">
    <property type="entry name" value="RRNA METHYLTRANSFERASE 3, MITOCHONDRIAL"/>
    <property type="match status" value="1"/>
</dbReference>
<dbReference type="InterPro" id="IPR053888">
    <property type="entry name" value="MRM3-like_sub_bind"/>
</dbReference>
<dbReference type="GO" id="GO:0008168">
    <property type="term" value="F:methyltransferase activity"/>
    <property type="evidence" value="ECO:0007669"/>
    <property type="project" value="UniProtKB-KW"/>
</dbReference>
<dbReference type="InterPro" id="IPR051259">
    <property type="entry name" value="rRNA_Methyltransferase"/>
</dbReference>
<protein>
    <submittedName>
        <fullName evidence="6">RNA methyltransferase</fullName>
    </submittedName>
</protein>
<dbReference type="GO" id="GO:0032259">
    <property type="term" value="P:methylation"/>
    <property type="evidence" value="ECO:0007669"/>
    <property type="project" value="UniProtKB-KW"/>
</dbReference>
<sequence length="275" mass="29324">MRRIAARDNPHYKALKKLGESGRERRKSGRVLLDGMHLIEAYGRHCGIPEEILVSDSGAGRPEIARYLECRGAAKTRTLLSDALFGELATVDTPSGIMAVVPLPAAMRKLDYDADTVLLDGVQDPGNVGSILRSAAAAGFRQILLSIDCAQAWSPKTLRAAMGAHFQLDLHENSDLGEFLAAYRGQSVATALAAPLSLYSARLQGPLAWVFGSEGLGVRPAVLAATHLQLRIPMPGATESLNVAAAAAICLFETLRSRECHRAEAPVGRSAQPHG</sequence>